<dbReference type="AlphaFoldDB" id="X1MQE1"/>
<feature type="non-terminal residue" evidence="3">
    <location>
        <position position="197"/>
    </location>
</feature>
<gene>
    <name evidence="3" type="ORF">S06H3_15225</name>
</gene>
<sequence length="197" mass="20880">MNEKSPPLKDKVALITGAAGAIGYAISQALLENGCRVAVSDLPGQRLDDFTADLKKQAPERVIGVGLDVTNKDSVTNGFQSVIDTWGKINIVVINAGIALVSTLIEMDIEAFRKLEKVNVEGTLLTLAEAGRRFIKQGTGGDIIIMSTKNVPSPSAGFGAYSATKAACHQLGRIASLEFAQYDVRVNMVAPDAVFSE</sequence>
<dbReference type="PRINTS" id="PR00081">
    <property type="entry name" value="GDHRDH"/>
</dbReference>
<dbReference type="Pfam" id="PF00106">
    <property type="entry name" value="adh_short"/>
    <property type="match status" value="1"/>
</dbReference>
<evidence type="ECO:0008006" key="4">
    <source>
        <dbReference type="Google" id="ProtNLM"/>
    </source>
</evidence>
<accession>X1MQE1</accession>
<evidence type="ECO:0000256" key="1">
    <source>
        <dbReference type="ARBA" id="ARBA00006484"/>
    </source>
</evidence>
<comment type="caution">
    <text evidence="3">The sequence shown here is derived from an EMBL/GenBank/DDBJ whole genome shotgun (WGS) entry which is preliminary data.</text>
</comment>
<evidence type="ECO:0000313" key="3">
    <source>
        <dbReference type="EMBL" id="GAI08579.1"/>
    </source>
</evidence>
<dbReference type="InterPro" id="IPR002347">
    <property type="entry name" value="SDR_fam"/>
</dbReference>
<dbReference type="Gene3D" id="3.40.50.720">
    <property type="entry name" value="NAD(P)-binding Rossmann-like Domain"/>
    <property type="match status" value="1"/>
</dbReference>
<dbReference type="PANTHER" id="PTHR43669:SF8">
    <property type="entry name" value="SHORT-CHAIN TYPE DEHYDROGENASE_REDUCTASE-RELATED"/>
    <property type="match status" value="1"/>
</dbReference>
<dbReference type="InterPro" id="IPR036291">
    <property type="entry name" value="NAD(P)-bd_dom_sf"/>
</dbReference>
<evidence type="ECO:0000256" key="2">
    <source>
        <dbReference type="ARBA" id="ARBA00023002"/>
    </source>
</evidence>
<reference evidence="3" key="1">
    <citation type="journal article" date="2014" name="Front. Microbiol.">
        <title>High frequency of phylogenetically diverse reductive dehalogenase-homologous genes in deep subseafloor sedimentary metagenomes.</title>
        <authorList>
            <person name="Kawai M."/>
            <person name="Futagami T."/>
            <person name="Toyoda A."/>
            <person name="Takaki Y."/>
            <person name="Nishi S."/>
            <person name="Hori S."/>
            <person name="Arai W."/>
            <person name="Tsubouchi T."/>
            <person name="Morono Y."/>
            <person name="Uchiyama I."/>
            <person name="Ito T."/>
            <person name="Fujiyama A."/>
            <person name="Inagaki F."/>
            <person name="Takami H."/>
        </authorList>
    </citation>
    <scope>NUCLEOTIDE SEQUENCE</scope>
    <source>
        <strain evidence="3">Expedition CK06-06</strain>
    </source>
</reference>
<comment type="similarity">
    <text evidence="1">Belongs to the short-chain dehydrogenases/reductases (SDR) family.</text>
</comment>
<dbReference type="PANTHER" id="PTHR43669">
    <property type="entry name" value="5-KETO-D-GLUCONATE 5-REDUCTASE"/>
    <property type="match status" value="1"/>
</dbReference>
<organism evidence="3">
    <name type="scientific">marine sediment metagenome</name>
    <dbReference type="NCBI Taxonomy" id="412755"/>
    <lineage>
        <taxon>unclassified sequences</taxon>
        <taxon>metagenomes</taxon>
        <taxon>ecological metagenomes</taxon>
    </lineage>
</organism>
<dbReference type="SUPFAM" id="SSF51735">
    <property type="entry name" value="NAD(P)-binding Rossmann-fold domains"/>
    <property type="match status" value="1"/>
</dbReference>
<keyword evidence="2" id="KW-0560">Oxidoreductase</keyword>
<dbReference type="GO" id="GO:0016491">
    <property type="term" value="F:oxidoreductase activity"/>
    <property type="evidence" value="ECO:0007669"/>
    <property type="project" value="UniProtKB-KW"/>
</dbReference>
<protein>
    <recommendedName>
        <fullName evidence="4">Short-chain dehydrogenase/reductase SDR</fullName>
    </recommendedName>
</protein>
<name>X1MQE1_9ZZZZ</name>
<dbReference type="EMBL" id="BARV01007481">
    <property type="protein sequence ID" value="GAI08579.1"/>
    <property type="molecule type" value="Genomic_DNA"/>
</dbReference>
<proteinExistence type="inferred from homology"/>